<proteinExistence type="predicted"/>
<dbReference type="AlphaFoldDB" id="A0A9D4E6E2"/>
<sequence>MARDSPSLDQNTKTHFQAKHIRVNRLRNSVGQFEDLCSLQKSNMMAAFRT</sequence>
<dbReference type="EMBL" id="JAIWYP010000009">
    <property type="protein sequence ID" value="KAH3774759.1"/>
    <property type="molecule type" value="Genomic_DNA"/>
</dbReference>
<dbReference type="Proteomes" id="UP000828390">
    <property type="component" value="Unassembled WGS sequence"/>
</dbReference>
<evidence type="ECO:0000313" key="1">
    <source>
        <dbReference type="EMBL" id="KAH3774759.1"/>
    </source>
</evidence>
<organism evidence="1 2">
    <name type="scientific">Dreissena polymorpha</name>
    <name type="common">Zebra mussel</name>
    <name type="synonym">Mytilus polymorpha</name>
    <dbReference type="NCBI Taxonomy" id="45954"/>
    <lineage>
        <taxon>Eukaryota</taxon>
        <taxon>Metazoa</taxon>
        <taxon>Spiralia</taxon>
        <taxon>Lophotrochozoa</taxon>
        <taxon>Mollusca</taxon>
        <taxon>Bivalvia</taxon>
        <taxon>Autobranchia</taxon>
        <taxon>Heteroconchia</taxon>
        <taxon>Euheterodonta</taxon>
        <taxon>Imparidentia</taxon>
        <taxon>Neoheterodontei</taxon>
        <taxon>Myida</taxon>
        <taxon>Dreissenoidea</taxon>
        <taxon>Dreissenidae</taxon>
        <taxon>Dreissena</taxon>
    </lineage>
</organism>
<gene>
    <name evidence="1" type="ORF">DPMN_176152</name>
</gene>
<accession>A0A9D4E6E2</accession>
<keyword evidence="2" id="KW-1185">Reference proteome</keyword>
<comment type="caution">
    <text evidence="1">The sequence shown here is derived from an EMBL/GenBank/DDBJ whole genome shotgun (WGS) entry which is preliminary data.</text>
</comment>
<reference evidence="1" key="1">
    <citation type="journal article" date="2019" name="bioRxiv">
        <title>The Genome of the Zebra Mussel, Dreissena polymorpha: A Resource for Invasive Species Research.</title>
        <authorList>
            <person name="McCartney M.A."/>
            <person name="Auch B."/>
            <person name="Kono T."/>
            <person name="Mallez S."/>
            <person name="Zhang Y."/>
            <person name="Obille A."/>
            <person name="Becker A."/>
            <person name="Abrahante J.E."/>
            <person name="Garbe J."/>
            <person name="Badalamenti J.P."/>
            <person name="Herman A."/>
            <person name="Mangelson H."/>
            <person name="Liachko I."/>
            <person name="Sullivan S."/>
            <person name="Sone E.D."/>
            <person name="Koren S."/>
            <person name="Silverstein K.A.T."/>
            <person name="Beckman K.B."/>
            <person name="Gohl D.M."/>
        </authorList>
    </citation>
    <scope>NUCLEOTIDE SEQUENCE</scope>
    <source>
        <strain evidence="1">Duluth1</strain>
        <tissue evidence="1">Whole animal</tissue>
    </source>
</reference>
<reference evidence="1" key="2">
    <citation type="submission" date="2020-11" db="EMBL/GenBank/DDBJ databases">
        <authorList>
            <person name="McCartney M.A."/>
            <person name="Auch B."/>
            <person name="Kono T."/>
            <person name="Mallez S."/>
            <person name="Becker A."/>
            <person name="Gohl D.M."/>
            <person name="Silverstein K.A.T."/>
            <person name="Koren S."/>
            <person name="Bechman K.B."/>
            <person name="Herman A."/>
            <person name="Abrahante J.E."/>
            <person name="Garbe J."/>
        </authorList>
    </citation>
    <scope>NUCLEOTIDE SEQUENCE</scope>
    <source>
        <strain evidence="1">Duluth1</strain>
        <tissue evidence="1">Whole animal</tissue>
    </source>
</reference>
<name>A0A9D4E6E2_DREPO</name>
<protein>
    <submittedName>
        <fullName evidence="1">Uncharacterized protein</fullName>
    </submittedName>
</protein>
<evidence type="ECO:0000313" key="2">
    <source>
        <dbReference type="Proteomes" id="UP000828390"/>
    </source>
</evidence>